<reference evidence="2 3" key="1">
    <citation type="submission" date="2020-06" db="EMBL/GenBank/DDBJ databases">
        <title>Rheinheimera sp. nov., a marine bacterium isolated from coastal.</title>
        <authorList>
            <person name="Yu Q."/>
            <person name="Qi Y."/>
            <person name="Pu J."/>
        </authorList>
    </citation>
    <scope>NUCLEOTIDE SEQUENCE [LARGE SCALE GENOMIC DNA]</scope>
    <source>
        <strain evidence="2 3">YQF-2</strain>
    </source>
</reference>
<evidence type="ECO:0000313" key="3">
    <source>
        <dbReference type="Proteomes" id="UP000523161"/>
    </source>
</evidence>
<proteinExistence type="predicted"/>
<dbReference type="AlphaFoldDB" id="A0A7Y5ANQ8"/>
<organism evidence="2 3">
    <name type="scientific">Rheinheimera lutimaris</name>
    <dbReference type="NCBI Taxonomy" id="2740584"/>
    <lineage>
        <taxon>Bacteria</taxon>
        <taxon>Pseudomonadati</taxon>
        <taxon>Pseudomonadota</taxon>
        <taxon>Gammaproteobacteria</taxon>
        <taxon>Chromatiales</taxon>
        <taxon>Chromatiaceae</taxon>
        <taxon>Rheinheimera</taxon>
    </lineage>
</organism>
<dbReference type="Pfam" id="PF11911">
    <property type="entry name" value="DUF3429"/>
    <property type="match status" value="1"/>
</dbReference>
<evidence type="ECO:0000256" key="1">
    <source>
        <dbReference type="SAM" id="Phobius"/>
    </source>
</evidence>
<protein>
    <submittedName>
        <fullName evidence="2">DUF3429 domain-containing protein</fullName>
    </submittedName>
</protein>
<feature type="transmembrane region" description="Helical" evidence="1">
    <location>
        <begin position="7"/>
        <end position="25"/>
    </location>
</feature>
<comment type="caution">
    <text evidence="2">The sequence shown here is derived from an EMBL/GenBank/DDBJ whole genome shotgun (WGS) entry which is preliminary data.</text>
</comment>
<dbReference type="Proteomes" id="UP000523161">
    <property type="component" value="Unassembled WGS sequence"/>
</dbReference>
<keyword evidence="3" id="KW-1185">Reference proteome</keyword>
<feature type="transmembrane region" description="Helical" evidence="1">
    <location>
        <begin position="68"/>
        <end position="86"/>
    </location>
</feature>
<gene>
    <name evidence="2" type="ORF">HRH59_02225</name>
</gene>
<sequence>MTLINRLGYAGLLPFIVLPLLYSRQLWLSSADIIQLYQLYSALILGFMAGVLWPVLHSNSATAAKISRLALLAVTFPVLSIIALLFADDYFLATQACLFVLVRTAEYRSGLNQQYSAQYRALRNHLTLVVCISHLLLYYLVMAAG</sequence>
<accession>A0A7Y5ANQ8</accession>
<feature type="transmembrane region" description="Helical" evidence="1">
    <location>
        <begin position="37"/>
        <end position="56"/>
    </location>
</feature>
<dbReference type="RefSeq" id="WP_173499639.1">
    <property type="nucleotide sequence ID" value="NZ_JABSOD010000002.1"/>
</dbReference>
<evidence type="ECO:0000313" key="2">
    <source>
        <dbReference type="EMBL" id="NRQ41389.1"/>
    </source>
</evidence>
<keyword evidence="1" id="KW-0812">Transmembrane</keyword>
<dbReference type="EMBL" id="JABSOD010000002">
    <property type="protein sequence ID" value="NRQ41389.1"/>
    <property type="molecule type" value="Genomic_DNA"/>
</dbReference>
<keyword evidence="1" id="KW-0472">Membrane</keyword>
<keyword evidence="1" id="KW-1133">Transmembrane helix</keyword>
<name>A0A7Y5ANQ8_9GAMM</name>
<feature type="transmembrane region" description="Helical" evidence="1">
    <location>
        <begin position="121"/>
        <end position="141"/>
    </location>
</feature>
<dbReference type="InterPro" id="IPR021836">
    <property type="entry name" value="DUF3429"/>
</dbReference>